<dbReference type="GO" id="GO:0070492">
    <property type="term" value="F:oligosaccharide binding"/>
    <property type="evidence" value="ECO:0007669"/>
    <property type="project" value="TreeGrafter"/>
</dbReference>
<dbReference type="OrthoDB" id="10254444at2759"/>
<feature type="compositionally biased region" description="Basic and acidic residues" evidence="3">
    <location>
        <begin position="34"/>
        <end position="47"/>
    </location>
</feature>
<reference evidence="8" key="1">
    <citation type="submission" date="2017-02" db="UniProtKB">
        <authorList>
            <consortium name="WormBaseParasite"/>
        </authorList>
    </citation>
    <scope>IDENTIFICATION</scope>
</reference>
<dbReference type="Gene3D" id="3.20.20.80">
    <property type="entry name" value="Glycosidases"/>
    <property type="match status" value="1"/>
</dbReference>
<organism evidence="8">
    <name type="scientific">Enterobius vermicularis</name>
    <name type="common">Human pinworm</name>
    <dbReference type="NCBI Taxonomy" id="51028"/>
    <lineage>
        <taxon>Eukaryota</taxon>
        <taxon>Metazoa</taxon>
        <taxon>Ecdysozoa</taxon>
        <taxon>Nematoda</taxon>
        <taxon>Chromadorea</taxon>
        <taxon>Rhabditida</taxon>
        <taxon>Spirurina</taxon>
        <taxon>Oxyuridomorpha</taxon>
        <taxon>Oxyuroidea</taxon>
        <taxon>Oxyuridae</taxon>
        <taxon>Enterobius</taxon>
    </lineage>
</organism>
<dbReference type="InterPro" id="IPR011583">
    <property type="entry name" value="Chitinase_II/V-like_cat"/>
</dbReference>
<feature type="domain" description="GH18" evidence="5">
    <location>
        <begin position="78"/>
        <end position="366"/>
    </location>
</feature>
<dbReference type="WBParaSite" id="EVEC_0000559401-mRNA-1">
    <property type="protein sequence ID" value="EVEC_0000559401-mRNA-1"/>
    <property type="gene ID" value="EVEC_0000559401"/>
</dbReference>
<dbReference type="GO" id="GO:0012505">
    <property type="term" value="C:endomembrane system"/>
    <property type="evidence" value="ECO:0007669"/>
    <property type="project" value="TreeGrafter"/>
</dbReference>
<reference evidence="6 7" key="2">
    <citation type="submission" date="2018-10" db="EMBL/GenBank/DDBJ databases">
        <authorList>
            <consortium name="Pathogen Informatics"/>
        </authorList>
    </citation>
    <scope>NUCLEOTIDE SEQUENCE [LARGE SCALE GENOMIC DNA]</scope>
</reference>
<feature type="signal peptide" evidence="4">
    <location>
        <begin position="1"/>
        <end position="18"/>
    </location>
</feature>
<dbReference type="GO" id="GO:0005975">
    <property type="term" value="P:carbohydrate metabolic process"/>
    <property type="evidence" value="ECO:0007669"/>
    <property type="project" value="InterPro"/>
</dbReference>
<keyword evidence="7" id="KW-1185">Reference proteome</keyword>
<proteinExistence type="inferred from homology"/>
<sequence>MRYLSIVLFIILPLVCDATLSKSDRKVRKQKPSSNEKAESKTGRSGDHQELVKLKEVEKKHLLEEKDVIYHNEKIFPNPTLAYVTPWNGKGYDVAKFAAKKFTHISPVWFQIVPSVSEKSCIIEGTNDIDQGWLADVRSNNSNILFVPRFIFEKWTESDYISFLSNEGWQNNCVKRVISLIMRNKMDGAVLEIWMQITSVISLDFRTEVLEFISAVGTLFHKNNLQLILTIPAELNAGSEPIGMTAPSELTALAKSADYIHVMTYDFKGDRLRGVSPLFWIRDNIGYLLAGAPSVVSKLLIGINFYGYQIKERKFSPVTAEGRRQEMTYYPTLNSLSKRLDLAKAFGAGIGIWEIGQGFDYFTKIL</sequence>
<dbReference type="AlphaFoldDB" id="A0A0N4V5S7"/>
<dbReference type="PANTHER" id="PTHR46066:SF2">
    <property type="entry name" value="CHITINASE DOMAIN-CONTAINING PROTEIN 1"/>
    <property type="match status" value="1"/>
</dbReference>
<evidence type="ECO:0000256" key="3">
    <source>
        <dbReference type="SAM" id="MobiDB-lite"/>
    </source>
</evidence>
<comment type="similarity">
    <text evidence="1">Belongs to the glycosyl hydrolase 18 family.</text>
</comment>
<dbReference type="SUPFAM" id="SSF51445">
    <property type="entry name" value="(Trans)glycosidases"/>
    <property type="match status" value="1"/>
</dbReference>
<name>A0A0N4V5S7_ENTVE</name>
<dbReference type="GO" id="GO:0008061">
    <property type="term" value="F:chitin binding"/>
    <property type="evidence" value="ECO:0007669"/>
    <property type="project" value="InterPro"/>
</dbReference>
<feature type="region of interest" description="Disordered" evidence="3">
    <location>
        <begin position="25"/>
        <end position="47"/>
    </location>
</feature>
<evidence type="ECO:0000313" key="6">
    <source>
        <dbReference type="EMBL" id="VDD90454.1"/>
    </source>
</evidence>
<dbReference type="PROSITE" id="PS51910">
    <property type="entry name" value="GH18_2"/>
    <property type="match status" value="1"/>
</dbReference>
<protein>
    <recommendedName>
        <fullName evidence="2">Chitinase domain-containing protein 1</fullName>
    </recommendedName>
</protein>
<feature type="chain" id="PRO_5043122690" description="Chitinase domain-containing protein 1" evidence="4">
    <location>
        <begin position="19"/>
        <end position="366"/>
    </location>
</feature>
<dbReference type="Pfam" id="PF00704">
    <property type="entry name" value="Glyco_hydro_18"/>
    <property type="match status" value="1"/>
</dbReference>
<evidence type="ECO:0000256" key="2">
    <source>
        <dbReference type="ARBA" id="ARBA00040976"/>
    </source>
</evidence>
<gene>
    <name evidence="6" type="ORF">EVEC_LOCUS5205</name>
</gene>
<dbReference type="SMART" id="SM00636">
    <property type="entry name" value="Glyco_18"/>
    <property type="match status" value="1"/>
</dbReference>
<dbReference type="Proteomes" id="UP000274131">
    <property type="component" value="Unassembled WGS sequence"/>
</dbReference>
<dbReference type="InterPro" id="IPR001223">
    <property type="entry name" value="Glyco_hydro18_cat"/>
</dbReference>
<dbReference type="STRING" id="51028.A0A0N4V5S7"/>
<evidence type="ECO:0000313" key="8">
    <source>
        <dbReference type="WBParaSite" id="EVEC_0000559401-mRNA-1"/>
    </source>
</evidence>
<evidence type="ECO:0000256" key="4">
    <source>
        <dbReference type="SAM" id="SignalP"/>
    </source>
</evidence>
<evidence type="ECO:0000256" key="1">
    <source>
        <dbReference type="ARBA" id="ARBA00009336"/>
    </source>
</evidence>
<dbReference type="PANTHER" id="PTHR46066">
    <property type="entry name" value="CHITINASE DOMAIN-CONTAINING PROTEIN 1 FAMILY MEMBER"/>
    <property type="match status" value="1"/>
</dbReference>
<dbReference type="InterPro" id="IPR017853">
    <property type="entry name" value="GH"/>
</dbReference>
<evidence type="ECO:0000259" key="5">
    <source>
        <dbReference type="PROSITE" id="PS51910"/>
    </source>
</evidence>
<evidence type="ECO:0000313" key="7">
    <source>
        <dbReference type="Proteomes" id="UP000274131"/>
    </source>
</evidence>
<keyword evidence="4" id="KW-0732">Signal</keyword>
<dbReference type="EMBL" id="UXUI01008087">
    <property type="protein sequence ID" value="VDD90454.1"/>
    <property type="molecule type" value="Genomic_DNA"/>
</dbReference>
<accession>A0A0N4V5S7</accession>